<evidence type="ECO:0000256" key="1">
    <source>
        <dbReference type="SAM" id="SignalP"/>
    </source>
</evidence>
<organism evidence="2 3">
    <name type="scientific">Luteolibacter flavescens</name>
    <dbReference type="NCBI Taxonomy" id="1859460"/>
    <lineage>
        <taxon>Bacteria</taxon>
        <taxon>Pseudomonadati</taxon>
        <taxon>Verrucomicrobiota</taxon>
        <taxon>Verrucomicrobiia</taxon>
        <taxon>Verrucomicrobiales</taxon>
        <taxon>Verrucomicrobiaceae</taxon>
        <taxon>Luteolibacter</taxon>
    </lineage>
</organism>
<feature type="signal peptide" evidence="1">
    <location>
        <begin position="1"/>
        <end position="24"/>
    </location>
</feature>
<reference evidence="2 3" key="1">
    <citation type="submission" date="2022-10" db="EMBL/GenBank/DDBJ databases">
        <title>Luteolibacter flavescens strain MCCC 1K03193, whole genome shotgun sequencing project.</title>
        <authorList>
            <person name="Zhao G."/>
            <person name="Shen L."/>
        </authorList>
    </citation>
    <scope>NUCLEOTIDE SEQUENCE [LARGE SCALE GENOMIC DNA]</scope>
    <source>
        <strain evidence="2 3">MCCC 1K03193</strain>
    </source>
</reference>
<proteinExistence type="predicted"/>
<accession>A0ABT3FPJ9</accession>
<comment type="caution">
    <text evidence="2">The sequence shown here is derived from an EMBL/GenBank/DDBJ whole genome shotgun (WGS) entry which is preliminary data.</text>
</comment>
<dbReference type="EMBL" id="JAPDDS010000006">
    <property type="protein sequence ID" value="MCW1885482.1"/>
    <property type="molecule type" value="Genomic_DNA"/>
</dbReference>
<feature type="chain" id="PRO_5045213506" evidence="1">
    <location>
        <begin position="25"/>
        <end position="205"/>
    </location>
</feature>
<gene>
    <name evidence="2" type="ORF">OKA04_12150</name>
</gene>
<evidence type="ECO:0000313" key="2">
    <source>
        <dbReference type="EMBL" id="MCW1885482.1"/>
    </source>
</evidence>
<dbReference type="Proteomes" id="UP001207930">
    <property type="component" value="Unassembled WGS sequence"/>
</dbReference>
<keyword evidence="3" id="KW-1185">Reference proteome</keyword>
<keyword evidence="1" id="KW-0732">Signal</keyword>
<protein>
    <submittedName>
        <fullName evidence="2">Uncharacterized protein</fullName>
    </submittedName>
</protein>
<sequence>MNLRFLCRLLPVLALFITADIASAQGAKGKPAPITAKEVAIHPWTANRREMKIDPKMKGIFDEHRVTVTAGKQQTRIRIKGEMKNAGGNVDGSPVLHLGKIAMVPYSPRSGTIKVGVSSAEDNARYLIVMEVGEEKLKTEFIDLKEKMDYNWSISGDGSQITYSVFQGGEKKWSLTAPESEIKAFGIGTFTRFEGQKTEVDFTID</sequence>
<dbReference type="RefSeq" id="WP_264501439.1">
    <property type="nucleotide sequence ID" value="NZ_JAPDDS010000006.1"/>
</dbReference>
<name>A0ABT3FPJ9_9BACT</name>
<evidence type="ECO:0000313" key="3">
    <source>
        <dbReference type="Proteomes" id="UP001207930"/>
    </source>
</evidence>